<organism evidence="2 3">
    <name type="scientific">Ideonella lacteola</name>
    <dbReference type="NCBI Taxonomy" id="2984193"/>
    <lineage>
        <taxon>Bacteria</taxon>
        <taxon>Pseudomonadati</taxon>
        <taxon>Pseudomonadota</taxon>
        <taxon>Betaproteobacteria</taxon>
        <taxon>Burkholderiales</taxon>
        <taxon>Sphaerotilaceae</taxon>
        <taxon>Ideonella</taxon>
    </lineage>
</organism>
<keyword evidence="1" id="KW-1133">Transmembrane helix</keyword>
<reference evidence="2 3" key="1">
    <citation type="submission" date="2024-04" db="EMBL/GenBank/DDBJ databases">
        <title>Novel species of the genus Ideonella isolated from streams.</title>
        <authorList>
            <person name="Lu H."/>
        </authorList>
    </citation>
    <scope>NUCLEOTIDE SEQUENCE [LARGE SCALE GENOMIC DNA]</scope>
    <source>
        <strain evidence="2 3">DXS29W</strain>
    </source>
</reference>
<proteinExistence type="predicted"/>
<feature type="transmembrane region" description="Helical" evidence="1">
    <location>
        <begin position="132"/>
        <end position="149"/>
    </location>
</feature>
<dbReference type="RefSeq" id="WP_341427542.1">
    <property type="nucleotide sequence ID" value="NZ_JBBUTG010000014.1"/>
</dbReference>
<feature type="transmembrane region" description="Helical" evidence="1">
    <location>
        <begin position="106"/>
        <end position="126"/>
    </location>
</feature>
<evidence type="ECO:0000313" key="2">
    <source>
        <dbReference type="EMBL" id="MEK8033123.1"/>
    </source>
</evidence>
<keyword evidence="3" id="KW-1185">Reference proteome</keyword>
<feature type="transmembrane region" description="Helical" evidence="1">
    <location>
        <begin position="75"/>
        <end position="94"/>
    </location>
</feature>
<keyword evidence="1" id="KW-0472">Membrane</keyword>
<evidence type="ECO:0000313" key="3">
    <source>
        <dbReference type="Proteomes" id="UP001371218"/>
    </source>
</evidence>
<sequence>MDHNPYTPPDSAVADQPQPPGSAWKAIALGLLTDIGGTMVASIVLAIVFGIVMGAQGQSVDEIEAAMSGQFLESWVGTISTLVGLGFSVAGGYVGARIVRRSELKFGAIQGVLANVLGFALSGSAGNDDRPFLLASISFVAVLAGAVWGQMRNRARPSA</sequence>
<dbReference type="Proteomes" id="UP001371218">
    <property type="component" value="Unassembled WGS sequence"/>
</dbReference>
<name>A0ABU9BUI3_9BURK</name>
<keyword evidence="1" id="KW-0812">Transmembrane</keyword>
<comment type="caution">
    <text evidence="2">The sequence shown here is derived from an EMBL/GenBank/DDBJ whole genome shotgun (WGS) entry which is preliminary data.</text>
</comment>
<evidence type="ECO:0000256" key="1">
    <source>
        <dbReference type="SAM" id="Phobius"/>
    </source>
</evidence>
<dbReference type="EMBL" id="JBBUTG010000014">
    <property type="protein sequence ID" value="MEK8033123.1"/>
    <property type="molecule type" value="Genomic_DNA"/>
</dbReference>
<feature type="transmembrane region" description="Helical" evidence="1">
    <location>
        <begin position="26"/>
        <end position="55"/>
    </location>
</feature>
<accession>A0ABU9BUI3</accession>
<protein>
    <submittedName>
        <fullName evidence="2">Uncharacterized protein</fullName>
    </submittedName>
</protein>
<gene>
    <name evidence="2" type="ORF">AACH06_20045</name>
</gene>